<dbReference type="SUPFAM" id="SSF48065">
    <property type="entry name" value="DBL homology domain (DH-domain)"/>
    <property type="match status" value="1"/>
</dbReference>
<feature type="region of interest" description="Disordered" evidence="7">
    <location>
        <begin position="899"/>
        <end position="927"/>
    </location>
</feature>
<keyword evidence="5" id="KW-0505">Motor protein</keyword>
<organism evidence="9 10">
    <name type="scientific">Legionella oakridgensis</name>
    <dbReference type="NCBI Taxonomy" id="29423"/>
    <lineage>
        <taxon>Bacteria</taxon>
        <taxon>Pseudomonadati</taxon>
        <taxon>Pseudomonadota</taxon>
        <taxon>Gammaproteobacteria</taxon>
        <taxon>Legionellales</taxon>
        <taxon>Legionellaceae</taxon>
        <taxon>Legionella</taxon>
    </lineage>
</organism>
<dbReference type="PATRIC" id="fig|29423.5.peg.839"/>
<dbReference type="PANTHER" id="PTHR37739">
    <property type="entry name" value="KINESIN-LIKE PROTEIN KIN-12D"/>
    <property type="match status" value="1"/>
</dbReference>
<keyword evidence="1" id="KW-0493">Microtubule</keyword>
<dbReference type="EMBL" id="LNYP01000012">
    <property type="protein sequence ID" value="KTD39787.1"/>
    <property type="molecule type" value="Genomic_DNA"/>
</dbReference>
<dbReference type="RefSeq" id="WP_058388828.1">
    <property type="nucleotide sequence ID" value="NZ_LCUA01000015.1"/>
</dbReference>
<feature type="region of interest" description="Disordered" evidence="7">
    <location>
        <begin position="321"/>
        <end position="352"/>
    </location>
</feature>
<evidence type="ECO:0000256" key="4">
    <source>
        <dbReference type="ARBA" id="ARBA00023054"/>
    </source>
</evidence>
<dbReference type="GO" id="GO:0005874">
    <property type="term" value="C:microtubule"/>
    <property type="evidence" value="ECO:0007669"/>
    <property type="project" value="UniProtKB-KW"/>
</dbReference>
<dbReference type="InterPro" id="IPR044986">
    <property type="entry name" value="KIF15/KIN-12"/>
</dbReference>
<feature type="domain" description="DH" evidence="8">
    <location>
        <begin position="148"/>
        <end position="365"/>
    </location>
</feature>
<evidence type="ECO:0000256" key="3">
    <source>
        <dbReference type="ARBA" id="ARBA00022840"/>
    </source>
</evidence>
<evidence type="ECO:0000256" key="5">
    <source>
        <dbReference type="ARBA" id="ARBA00023175"/>
    </source>
</evidence>
<protein>
    <submittedName>
        <fullName evidence="9">Chromosome partition protein Smc</fullName>
    </submittedName>
</protein>
<keyword evidence="2" id="KW-0547">Nucleotide-binding</keyword>
<reference evidence="9 10" key="1">
    <citation type="submission" date="2015-11" db="EMBL/GenBank/DDBJ databases">
        <title>Genomic analysis of 38 Legionella species identifies large and diverse effector repertoires.</title>
        <authorList>
            <person name="Burstein D."/>
            <person name="Amaro F."/>
            <person name="Zusman T."/>
            <person name="Lifshitz Z."/>
            <person name="Cohen O."/>
            <person name="Gilbert J.A."/>
            <person name="Pupko T."/>
            <person name="Shuman H.A."/>
            <person name="Segal G."/>
        </authorList>
    </citation>
    <scope>NUCLEOTIDE SEQUENCE [LARGE SCALE GENOMIC DNA]</scope>
    <source>
        <strain evidence="9 10">Oak Ridge-10</strain>
    </source>
</reference>
<dbReference type="InterPro" id="IPR000219">
    <property type="entry name" value="DH_dom"/>
</dbReference>
<dbReference type="Gene3D" id="1.10.287.1490">
    <property type="match status" value="1"/>
</dbReference>
<dbReference type="InterPro" id="IPR035899">
    <property type="entry name" value="DBL_dom_sf"/>
</dbReference>
<dbReference type="PROSITE" id="PS50010">
    <property type="entry name" value="DH_2"/>
    <property type="match status" value="1"/>
</dbReference>
<name>A0A0W0X5A5_9GAMM</name>
<comment type="caution">
    <text evidence="9">The sequence shown here is derived from an EMBL/GenBank/DDBJ whole genome shotgun (WGS) entry which is preliminary data.</text>
</comment>
<feature type="coiled-coil region" evidence="6">
    <location>
        <begin position="704"/>
        <end position="773"/>
    </location>
</feature>
<dbReference type="AlphaFoldDB" id="A0A0W0X5A5"/>
<accession>A0A0W0X5A5</accession>
<evidence type="ECO:0000256" key="2">
    <source>
        <dbReference type="ARBA" id="ARBA00022741"/>
    </source>
</evidence>
<dbReference type="Pfam" id="PF00621">
    <property type="entry name" value="RhoGEF"/>
    <property type="match status" value="1"/>
</dbReference>
<dbReference type="PANTHER" id="PTHR37739:SF16">
    <property type="entry name" value="KINESIN-LIKE PROTEIN"/>
    <property type="match status" value="1"/>
</dbReference>
<feature type="coiled-coil region" evidence="6">
    <location>
        <begin position="981"/>
        <end position="1078"/>
    </location>
</feature>
<evidence type="ECO:0000256" key="1">
    <source>
        <dbReference type="ARBA" id="ARBA00022701"/>
    </source>
</evidence>
<sequence length="1233" mass="136955">MVTNETIQRLLDDQKAHLQDWVGLQMSPVDSKLILFMQRKKELMEQFKSKLPAELLPKTLSEGPSEEEKLRQFEEAQRQLEIASTPQQLSRAKNTWAGLIGKAREELQQLVALSVGQLEHETNEELAALIAEANSEVAQSKLASGEREVLKYLEELFANESTFIANILKLRTILSPYREEVNLRKLTPAQRESVTTYLNDIDRLLEAYQTLGFHQPIAEASTTPEEVIIDADRVFKTEQFARYTDIIKALAHSQKTIDAIAEENATFQQTTAAGATQVGEMSLSSCTIRPPQHIARYRLQWTTIVKELNGLVEKAEAVERTAISDGRDSPRSSGSEVSISSESSRSSAGSAYEQAKKIGDSLNLEVGNKESIAIAEAQMKAAPRAGAERQAFALRKILELNLNTPLQNNSTHPEGKYLDPYLKTMLAQSYSDVFSLDRRGELVVNISVGHAKYGAIYEAFGLDTRAPAATFKLDPAKFNAETFDRLYKGADRLSGDANPLWLVLKSTMPVSETFTAEQKIQTYQELAAAAAAGQLGGTDKYIVALNLQKAAFAIATEHDALPAFTAAFGPDSELGRYIDGKIREHRSELRSVSIADIQAVEISKVEAAVAAQKESIQEKLGEVTPKLTTEPEDTRSLHQELSVELRRTLTSAKESMNALKTAASILQTSLNRPDADRAELAREHARISNELATIYDHGRVQSQLRSVEQRAAAKREEVAQLETLLRELKERCTTEEARLTTVGSTNATLKGALSEQKAAIIALQEKLIAVNAELDGLQITHQALSQEATALASEKKSLNSMLATLDTVLTLQAEKRELAGQLAETTSTLRSEREALSRANDELIHIRSSLDTASQESTRLRRQIEELTVSHTAKLKEIGLENTEARRQLVEEHSSQLQQLQTRLQRSEEHGSSLAEQLTTKSRTLEDRETELSRLRDTLVKQELAQQQLQERFEALTSTHHELGVQLHTQEEATAEARHQFEEANAALASLRATHHELMQRSERLASENGALREQIAPLQARVQDLELQLAARDEELRAARETASMAMAELQSKSSALEEATIEISALRAQLDELRRQQELPPPLIRDTVSSARAAIRTMRDGSEEVHAAPAKISFAEFCAQFKARFPKTNSDGIKDMIKFMESIRNDGHYTSDEDKFAATAKRMHDIAADRADSAWLQNKKLGLFGSGRSPEVQKLYNAMKQDDFSLNSEITKNFLLGRESAAPSSERAFKS</sequence>
<keyword evidence="4 6" id="KW-0175">Coiled coil</keyword>
<keyword evidence="3" id="KW-0067">ATP-binding</keyword>
<evidence type="ECO:0000313" key="9">
    <source>
        <dbReference type="EMBL" id="KTD39787.1"/>
    </source>
</evidence>
<dbReference type="GO" id="GO:0005085">
    <property type="term" value="F:guanyl-nucleotide exchange factor activity"/>
    <property type="evidence" value="ECO:0007669"/>
    <property type="project" value="InterPro"/>
</dbReference>
<dbReference type="GO" id="GO:0005524">
    <property type="term" value="F:ATP binding"/>
    <property type="evidence" value="ECO:0007669"/>
    <property type="project" value="UniProtKB-KW"/>
</dbReference>
<evidence type="ECO:0000313" key="10">
    <source>
        <dbReference type="Proteomes" id="UP000054858"/>
    </source>
</evidence>
<dbReference type="Gene3D" id="1.20.900.10">
    <property type="entry name" value="Dbl homology (DH) domain"/>
    <property type="match status" value="1"/>
</dbReference>
<gene>
    <name evidence="9" type="primary">smc_3</name>
    <name evidence="9" type="ORF">Loak_0803</name>
</gene>
<dbReference type="Proteomes" id="UP000054858">
    <property type="component" value="Unassembled WGS sequence"/>
</dbReference>
<evidence type="ECO:0000259" key="8">
    <source>
        <dbReference type="PROSITE" id="PS50010"/>
    </source>
</evidence>
<feature type="compositionally biased region" description="Low complexity" evidence="7">
    <location>
        <begin position="331"/>
        <end position="351"/>
    </location>
</feature>
<proteinExistence type="predicted"/>
<evidence type="ECO:0000256" key="7">
    <source>
        <dbReference type="SAM" id="MobiDB-lite"/>
    </source>
</evidence>
<evidence type="ECO:0000256" key="6">
    <source>
        <dbReference type="SAM" id="Coils"/>
    </source>
</evidence>